<dbReference type="Proteomes" id="UP001596039">
    <property type="component" value="Unassembled WGS sequence"/>
</dbReference>
<keyword evidence="2" id="KW-0378">Hydrolase</keyword>
<dbReference type="GO" id="GO:0016787">
    <property type="term" value="F:hydrolase activity"/>
    <property type="evidence" value="ECO:0007669"/>
    <property type="project" value="UniProtKB-KW"/>
</dbReference>
<protein>
    <submittedName>
        <fullName evidence="2">Alpha/beta fold hydrolase</fullName>
    </submittedName>
</protein>
<dbReference type="Pfam" id="PF12697">
    <property type="entry name" value="Abhydrolase_6"/>
    <property type="match status" value="1"/>
</dbReference>
<accession>A0ABW0NQP1</accession>
<gene>
    <name evidence="2" type="ORF">ACFPJ4_04975</name>
</gene>
<dbReference type="Gene3D" id="3.40.50.1820">
    <property type="entry name" value="alpha/beta hydrolase"/>
    <property type="match status" value="1"/>
</dbReference>
<sequence length="303" mass="32691">MTVPTPHAAALAEIPVRTGEVTVLGSTTKYWEYGPRDARHTVLLVHGYRGDHHGLEPVIARLPGIHFISPDLPGFGLSTRMTEAPHSIAGYERWLSGFAAAVGIPDEAILLGHSFGSMITSHAVADGYRTAALILVNPISTDPRIGAGVGITRLTKLYYDLARRLPRRLGRALLGNWLIVQFMSMSIVTTKDPTLRKWIHEEHHRYFSGFSDPQTVADGFDASLSTEVGEAAERVTIPVLMIAGDIDRITPLAGQKTTVAKFPDARLVVLPAVGHLIHYEAAQGAADAITGFLAELDATPGRA</sequence>
<comment type="caution">
    <text evidence="2">The sequence shown here is derived from an EMBL/GenBank/DDBJ whole genome shotgun (WGS) entry which is preliminary data.</text>
</comment>
<proteinExistence type="predicted"/>
<evidence type="ECO:0000313" key="3">
    <source>
        <dbReference type="Proteomes" id="UP001596039"/>
    </source>
</evidence>
<dbReference type="SUPFAM" id="SSF53474">
    <property type="entry name" value="alpha/beta-Hydrolases"/>
    <property type="match status" value="1"/>
</dbReference>
<dbReference type="InterPro" id="IPR050266">
    <property type="entry name" value="AB_hydrolase_sf"/>
</dbReference>
<feature type="domain" description="AB hydrolase-1" evidence="1">
    <location>
        <begin position="42"/>
        <end position="287"/>
    </location>
</feature>
<organism evidence="2 3">
    <name type="scientific">Lysinimonas soli</name>
    <dbReference type="NCBI Taxonomy" id="1074233"/>
    <lineage>
        <taxon>Bacteria</taxon>
        <taxon>Bacillati</taxon>
        <taxon>Actinomycetota</taxon>
        <taxon>Actinomycetes</taxon>
        <taxon>Micrococcales</taxon>
        <taxon>Microbacteriaceae</taxon>
        <taxon>Lysinimonas</taxon>
    </lineage>
</organism>
<dbReference type="RefSeq" id="WP_386739175.1">
    <property type="nucleotide sequence ID" value="NZ_JBHSMG010000001.1"/>
</dbReference>
<dbReference type="EMBL" id="JBHSMG010000001">
    <property type="protein sequence ID" value="MFC5501593.1"/>
    <property type="molecule type" value="Genomic_DNA"/>
</dbReference>
<dbReference type="PANTHER" id="PTHR43798">
    <property type="entry name" value="MONOACYLGLYCEROL LIPASE"/>
    <property type="match status" value="1"/>
</dbReference>
<keyword evidence="3" id="KW-1185">Reference proteome</keyword>
<dbReference type="PRINTS" id="PR00111">
    <property type="entry name" value="ABHYDROLASE"/>
</dbReference>
<dbReference type="InterPro" id="IPR000639">
    <property type="entry name" value="Epox_hydrolase-like"/>
</dbReference>
<name>A0ABW0NQP1_9MICO</name>
<evidence type="ECO:0000313" key="2">
    <source>
        <dbReference type="EMBL" id="MFC5501593.1"/>
    </source>
</evidence>
<evidence type="ECO:0000259" key="1">
    <source>
        <dbReference type="Pfam" id="PF12697"/>
    </source>
</evidence>
<dbReference type="InterPro" id="IPR029058">
    <property type="entry name" value="AB_hydrolase_fold"/>
</dbReference>
<dbReference type="PANTHER" id="PTHR43798:SF33">
    <property type="entry name" value="HYDROLASE, PUTATIVE (AFU_ORTHOLOGUE AFUA_2G14860)-RELATED"/>
    <property type="match status" value="1"/>
</dbReference>
<dbReference type="InterPro" id="IPR000073">
    <property type="entry name" value="AB_hydrolase_1"/>
</dbReference>
<reference evidence="3" key="1">
    <citation type="journal article" date="2019" name="Int. J. Syst. Evol. Microbiol.">
        <title>The Global Catalogue of Microorganisms (GCM) 10K type strain sequencing project: providing services to taxonomists for standard genome sequencing and annotation.</title>
        <authorList>
            <consortium name="The Broad Institute Genomics Platform"/>
            <consortium name="The Broad Institute Genome Sequencing Center for Infectious Disease"/>
            <person name="Wu L."/>
            <person name="Ma J."/>
        </authorList>
    </citation>
    <scope>NUCLEOTIDE SEQUENCE [LARGE SCALE GENOMIC DNA]</scope>
    <source>
        <strain evidence="3">CGMCC 4.6997</strain>
    </source>
</reference>
<dbReference type="PRINTS" id="PR00412">
    <property type="entry name" value="EPOXHYDRLASE"/>
</dbReference>